<proteinExistence type="predicted"/>
<name>A0ACC1T3S5_9APHY</name>
<sequence length="349" mass="40661">MSLCHSFHHQFYGSSRNIGLRHAFDILKRKGLASPSTQGNFYQMLSEALLHVAEAHFRDLWCVVAGIDSLEKLRDYSPEQLLNFANIILDKYASTNALDEHRMHPRDRQDDIIIEAIMFNRDILDFINLDDAIRVGDVGRIRDMLPRLIFRYIGGNHTNYSTELLELIQGLEREWPDDLVLFMLRFCWVANPTGKPNAFLPFDEVMEHNIRDTKETFETLGPSTSWEYLKKTTASIPMRRKIKDHVEDQINSFHRGKSHTDPDKEDDITTLQASYARSKIHHYNPRRQLPKEDQLEDYNAKGSDLHTLAKVINSWLEKRITKRATTEDWTYGYESSEQDNADIDMQASM</sequence>
<gene>
    <name evidence="1" type="ORF">NM688_g4131</name>
</gene>
<organism evidence="1 2">
    <name type="scientific">Phlebia brevispora</name>
    <dbReference type="NCBI Taxonomy" id="194682"/>
    <lineage>
        <taxon>Eukaryota</taxon>
        <taxon>Fungi</taxon>
        <taxon>Dikarya</taxon>
        <taxon>Basidiomycota</taxon>
        <taxon>Agaricomycotina</taxon>
        <taxon>Agaricomycetes</taxon>
        <taxon>Polyporales</taxon>
        <taxon>Meruliaceae</taxon>
        <taxon>Phlebia</taxon>
    </lineage>
</organism>
<accession>A0ACC1T3S5</accession>
<keyword evidence="2" id="KW-1185">Reference proteome</keyword>
<evidence type="ECO:0000313" key="2">
    <source>
        <dbReference type="Proteomes" id="UP001148662"/>
    </source>
</evidence>
<evidence type="ECO:0000313" key="1">
    <source>
        <dbReference type="EMBL" id="KAJ3552472.1"/>
    </source>
</evidence>
<comment type="caution">
    <text evidence="1">The sequence shown here is derived from an EMBL/GenBank/DDBJ whole genome shotgun (WGS) entry which is preliminary data.</text>
</comment>
<dbReference type="EMBL" id="JANHOG010000656">
    <property type="protein sequence ID" value="KAJ3552472.1"/>
    <property type="molecule type" value="Genomic_DNA"/>
</dbReference>
<protein>
    <submittedName>
        <fullName evidence="1">Uncharacterized protein</fullName>
    </submittedName>
</protein>
<dbReference type="Proteomes" id="UP001148662">
    <property type="component" value="Unassembled WGS sequence"/>
</dbReference>
<reference evidence="1" key="1">
    <citation type="submission" date="2022-07" db="EMBL/GenBank/DDBJ databases">
        <title>Genome Sequence of Phlebia brevispora.</title>
        <authorList>
            <person name="Buettner E."/>
        </authorList>
    </citation>
    <scope>NUCLEOTIDE SEQUENCE</scope>
    <source>
        <strain evidence="1">MPL23</strain>
    </source>
</reference>